<accession>A0ABW3UFF9</accession>
<name>A0ABW3UFF9_9BACL</name>
<evidence type="ECO:0000313" key="3">
    <source>
        <dbReference type="Proteomes" id="UP001597180"/>
    </source>
</evidence>
<comment type="caution">
    <text evidence="2">The sequence shown here is derived from an EMBL/GenBank/DDBJ whole genome shotgun (WGS) entry which is preliminary data.</text>
</comment>
<dbReference type="Proteomes" id="UP001597180">
    <property type="component" value="Unassembled WGS sequence"/>
</dbReference>
<evidence type="ECO:0000313" key="2">
    <source>
        <dbReference type="EMBL" id="MFD1219633.1"/>
    </source>
</evidence>
<gene>
    <name evidence="2" type="ORF">ACFQ4B_05850</name>
</gene>
<evidence type="ECO:0000256" key="1">
    <source>
        <dbReference type="SAM" id="Coils"/>
    </source>
</evidence>
<protein>
    <submittedName>
        <fullName evidence="2">Siphovirus Gp157 family protein</fullName>
    </submittedName>
</protein>
<dbReference type="RefSeq" id="WP_345594890.1">
    <property type="nucleotide sequence ID" value="NZ_BAABJG010000055.1"/>
</dbReference>
<sequence>MPNLYTLAEQYKQFYDFMDNALTSEEDFTEEDLQLYFQTLESIEDNLELKLENTIKFLRNIEGDIESYKKEKQRLERKQRYLQNTYDRLKNWMKDSLEQNGIDKMGAGQFKARLQKNNPSVDVYDAEKVPKQYVTKTEISVDKKQLLAELKEGKQIEGVQMAPESKHIRIS</sequence>
<proteinExistence type="predicted"/>
<dbReference type="EMBL" id="JBHTLU010000012">
    <property type="protein sequence ID" value="MFD1219633.1"/>
    <property type="molecule type" value="Genomic_DNA"/>
</dbReference>
<feature type="coiled-coil region" evidence="1">
    <location>
        <begin position="58"/>
        <end position="85"/>
    </location>
</feature>
<organism evidence="2 3">
    <name type="scientific">Paenibacillus vulneris</name>
    <dbReference type="NCBI Taxonomy" id="1133364"/>
    <lineage>
        <taxon>Bacteria</taxon>
        <taxon>Bacillati</taxon>
        <taxon>Bacillota</taxon>
        <taxon>Bacilli</taxon>
        <taxon>Bacillales</taxon>
        <taxon>Paenibacillaceae</taxon>
        <taxon>Paenibacillus</taxon>
    </lineage>
</organism>
<keyword evidence="1" id="KW-0175">Coiled coil</keyword>
<dbReference type="Pfam" id="PF05565">
    <property type="entry name" value="Sipho_Gp157"/>
    <property type="match status" value="1"/>
</dbReference>
<reference evidence="3" key="1">
    <citation type="journal article" date="2019" name="Int. J. Syst. Evol. Microbiol.">
        <title>The Global Catalogue of Microorganisms (GCM) 10K type strain sequencing project: providing services to taxonomists for standard genome sequencing and annotation.</title>
        <authorList>
            <consortium name="The Broad Institute Genomics Platform"/>
            <consortium name="The Broad Institute Genome Sequencing Center for Infectious Disease"/>
            <person name="Wu L."/>
            <person name="Ma J."/>
        </authorList>
    </citation>
    <scope>NUCLEOTIDE SEQUENCE [LARGE SCALE GENOMIC DNA]</scope>
    <source>
        <strain evidence="3">CCUG 53270</strain>
    </source>
</reference>
<keyword evidence="3" id="KW-1185">Reference proteome</keyword>
<dbReference type="InterPro" id="IPR008840">
    <property type="entry name" value="Sipho_Gp157"/>
</dbReference>